<dbReference type="PROSITE" id="PS00356">
    <property type="entry name" value="HTH_LACI_1"/>
    <property type="match status" value="1"/>
</dbReference>
<dbReference type="CDD" id="cd05013">
    <property type="entry name" value="SIS_RpiR"/>
    <property type="match status" value="1"/>
</dbReference>
<dbReference type="PROSITE" id="PS51464">
    <property type="entry name" value="SIS"/>
    <property type="match status" value="1"/>
</dbReference>
<dbReference type="GO" id="GO:0097367">
    <property type="term" value="F:carbohydrate derivative binding"/>
    <property type="evidence" value="ECO:0007669"/>
    <property type="project" value="InterPro"/>
</dbReference>
<dbReference type="Proteomes" id="UP000076927">
    <property type="component" value="Chromosome"/>
</dbReference>
<dbReference type="InterPro" id="IPR035472">
    <property type="entry name" value="RpiR-like_SIS"/>
</dbReference>
<dbReference type="InterPro" id="IPR046348">
    <property type="entry name" value="SIS_dom_sf"/>
</dbReference>
<organism evidence="6 7">
    <name type="scientific">Paenibacillus swuensis</name>
    <dbReference type="NCBI Taxonomy" id="1178515"/>
    <lineage>
        <taxon>Bacteria</taxon>
        <taxon>Bacillati</taxon>
        <taxon>Bacillota</taxon>
        <taxon>Bacilli</taxon>
        <taxon>Bacillales</taxon>
        <taxon>Paenibacillaceae</taxon>
        <taxon>Paenibacillus</taxon>
    </lineage>
</organism>
<dbReference type="GO" id="GO:0003677">
    <property type="term" value="F:DNA binding"/>
    <property type="evidence" value="ECO:0007669"/>
    <property type="project" value="UniProtKB-KW"/>
</dbReference>
<dbReference type="InterPro" id="IPR009057">
    <property type="entry name" value="Homeodomain-like_sf"/>
</dbReference>
<dbReference type="InterPro" id="IPR001347">
    <property type="entry name" value="SIS_dom"/>
</dbReference>
<accession>A0A172TPS6</accession>
<dbReference type="SUPFAM" id="SSF53697">
    <property type="entry name" value="SIS domain"/>
    <property type="match status" value="1"/>
</dbReference>
<evidence type="ECO:0000256" key="2">
    <source>
        <dbReference type="ARBA" id="ARBA00023125"/>
    </source>
</evidence>
<dbReference type="InterPro" id="IPR000281">
    <property type="entry name" value="HTH_RpiR"/>
</dbReference>
<dbReference type="SUPFAM" id="SSF46689">
    <property type="entry name" value="Homeodomain-like"/>
    <property type="match status" value="1"/>
</dbReference>
<dbReference type="STRING" id="1178515.SY83_09100"/>
<dbReference type="PANTHER" id="PTHR30514">
    <property type="entry name" value="GLUCOKINASE"/>
    <property type="match status" value="1"/>
</dbReference>
<dbReference type="InterPro" id="IPR047640">
    <property type="entry name" value="RpiR-like"/>
</dbReference>
<evidence type="ECO:0000256" key="3">
    <source>
        <dbReference type="ARBA" id="ARBA00023163"/>
    </source>
</evidence>
<keyword evidence="3" id="KW-0804">Transcription</keyword>
<keyword evidence="7" id="KW-1185">Reference proteome</keyword>
<evidence type="ECO:0000259" key="5">
    <source>
        <dbReference type="PROSITE" id="PS51464"/>
    </source>
</evidence>
<evidence type="ECO:0000259" key="4">
    <source>
        <dbReference type="PROSITE" id="PS51071"/>
    </source>
</evidence>
<dbReference type="Pfam" id="PF01380">
    <property type="entry name" value="SIS"/>
    <property type="match status" value="1"/>
</dbReference>
<dbReference type="PANTHER" id="PTHR30514:SF9">
    <property type="entry name" value="TRANSCRIPTIONAL REGULATOR"/>
    <property type="match status" value="1"/>
</dbReference>
<dbReference type="KEGG" id="pswu:SY83_09100"/>
<dbReference type="AlphaFoldDB" id="A0A172TPS6"/>
<keyword evidence="1" id="KW-0805">Transcription regulation</keyword>
<dbReference type="Gene3D" id="3.40.50.10490">
    <property type="entry name" value="Glucose-6-phosphate isomerase like protein, domain 1"/>
    <property type="match status" value="1"/>
</dbReference>
<keyword evidence="2" id="KW-0238">DNA-binding</keyword>
<proteinExistence type="predicted"/>
<feature type="domain" description="HTH rpiR-type" evidence="4">
    <location>
        <begin position="6"/>
        <end position="82"/>
    </location>
</feature>
<dbReference type="GO" id="GO:0003700">
    <property type="term" value="F:DNA-binding transcription factor activity"/>
    <property type="evidence" value="ECO:0007669"/>
    <property type="project" value="InterPro"/>
</dbReference>
<sequence>MNGGTSALQAKLNSLLNTYTNSESKVAVFVLSHMEQVIYMSVTDLAEQAEVGETTVLRFCRKIGFRGYQEFKLAIAQDVALPGRAASMDMEQREGSLALIHKITEANIKALQECVSLIDASTLDKAIHFLVAARRIHIYGVGTSGITALDAKSKFLRFGISVDAITDPHFQSMSASTMKRGDIVIGISVSGSTRDTVDALRIAKENGANIISITHYMRSPITKLSDVVLLTAGKETPLEGGSLAAKIAQLNVVDMLCTGLMIVTQETALEYQKKTAQAVVDKFY</sequence>
<evidence type="ECO:0000313" key="6">
    <source>
        <dbReference type="EMBL" id="ANE48817.1"/>
    </source>
</evidence>
<dbReference type="PATRIC" id="fig|1178515.4.peg.1816"/>
<evidence type="ECO:0000256" key="1">
    <source>
        <dbReference type="ARBA" id="ARBA00023015"/>
    </source>
</evidence>
<dbReference type="InterPro" id="IPR036388">
    <property type="entry name" value="WH-like_DNA-bd_sf"/>
</dbReference>
<gene>
    <name evidence="6" type="ORF">SY83_09100</name>
</gene>
<reference evidence="6 7" key="1">
    <citation type="submission" date="2015-01" db="EMBL/GenBank/DDBJ databases">
        <title>Paenibacillus swuensis/DY6/whole genome sequencing.</title>
        <authorList>
            <person name="Kim M.K."/>
            <person name="Srinivasan S."/>
            <person name="Lee J.-J."/>
        </authorList>
    </citation>
    <scope>NUCLEOTIDE SEQUENCE [LARGE SCALE GENOMIC DNA]</scope>
    <source>
        <strain evidence="6 7">DY6</strain>
    </source>
</reference>
<feature type="domain" description="SIS" evidence="5">
    <location>
        <begin position="126"/>
        <end position="266"/>
    </location>
</feature>
<dbReference type="PROSITE" id="PS51071">
    <property type="entry name" value="HTH_RPIR"/>
    <property type="match status" value="1"/>
</dbReference>
<dbReference type="EMBL" id="CP011388">
    <property type="protein sequence ID" value="ANE48817.1"/>
    <property type="molecule type" value="Genomic_DNA"/>
</dbReference>
<dbReference type="Gene3D" id="1.10.10.10">
    <property type="entry name" value="Winged helix-like DNA-binding domain superfamily/Winged helix DNA-binding domain"/>
    <property type="match status" value="1"/>
</dbReference>
<evidence type="ECO:0000313" key="7">
    <source>
        <dbReference type="Proteomes" id="UP000076927"/>
    </source>
</evidence>
<protein>
    <submittedName>
        <fullName evidence="6">Transcriptional regulator</fullName>
    </submittedName>
</protein>
<name>A0A172TPS6_9BACL</name>
<dbReference type="GO" id="GO:1901135">
    <property type="term" value="P:carbohydrate derivative metabolic process"/>
    <property type="evidence" value="ECO:0007669"/>
    <property type="project" value="InterPro"/>
</dbReference>
<dbReference type="Pfam" id="PF01418">
    <property type="entry name" value="HTH_6"/>
    <property type="match status" value="1"/>
</dbReference>